<evidence type="ECO:0000313" key="2">
    <source>
        <dbReference type="Proteomes" id="UP000006038"/>
    </source>
</evidence>
<evidence type="ECO:0000313" key="1">
    <source>
        <dbReference type="EnsemblPlants" id="OB12G21780.1"/>
    </source>
</evidence>
<keyword evidence="2" id="KW-1185">Reference proteome</keyword>
<accession>J3NDX0</accession>
<sequence length="75" mass="8535">MCCHLLSSSGSQNSFTVSFKLGCISFLNFYFKISPTDDPIQLKLTMSVTLNTAFLESLQFAHLNKEEMRPYVHEP</sequence>
<dbReference type="Proteomes" id="UP000006038">
    <property type="component" value="Chromosome 12"/>
</dbReference>
<proteinExistence type="predicted"/>
<dbReference type="HOGENOM" id="CLU_2675032_0_0_1"/>
<reference evidence="1" key="2">
    <citation type="submission" date="2013-04" db="UniProtKB">
        <authorList>
            <consortium name="EnsemblPlants"/>
        </authorList>
    </citation>
    <scope>IDENTIFICATION</scope>
</reference>
<organism evidence="1">
    <name type="scientific">Oryza brachyantha</name>
    <name type="common">malo sina</name>
    <dbReference type="NCBI Taxonomy" id="4533"/>
    <lineage>
        <taxon>Eukaryota</taxon>
        <taxon>Viridiplantae</taxon>
        <taxon>Streptophyta</taxon>
        <taxon>Embryophyta</taxon>
        <taxon>Tracheophyta</taxon>
        <taxon>Spermatophyta</taxon>
        <taxon>Magnoliopsida</taxon>
        <taxon>Liliopsida</taxon>
        <taxon>Poales</taxon>
        <taxon>Poaceae</taxon>
        <taxon>BOP clade</taxon>
        <taxon>Oryzoideae</taxon>
        <taxon>Oryzeae</taxon>
        <taxon>Oryzinae</taxon>
        <taxon>Oryza</taxon>
    </lineage>
</organism>
<protein>
    <submittedName>
        <fullName evidence="1">Uncharacterized protein</fullName>
    </submittedName>
</protein>
<reference evidence="1" key="1">
    <citation type="journal article" date="2013" name="Nat. Commun.">
        <title>Whole-genome sequencing of Oryza brachyantha reveals mechanisms underlying Oryza genome evolution.</title>
        <authorList>
            <person name="Chen J."/>
            <person name="Huang Q."/>
            <person name="Gao D."/>
            <person name="Wang J."/>
            <person name="Lang Y."/>
            <person name="Liu T."/>
            <person name="Li B."/>
            <person name="Bai Z."/>
            <person name="Luis Goicoechea J."/>
            <person name="Liang C."/>
            <person name="Chen C."/>
            <person name="Zhang W."/>
            <person name="Sun S."/>
            <person name="Liao Y."/>
            <person name="Zhang X."/>
            <person name="Yang L."/>
            <person name="Song C."/>
            <person name="Wang M."/>
            <person name="Shi J."/>
            <person name="Liu G."/>
            <person name="Liu J."/>
            <person name="Zhou H."/>
            <person name="Zhou W."/>
            <person name="Yu Q."/>
            <person name="An N."/>
            <person name="Chen Y."/>
            <person name="Cai Q."/>
            <person name="Wang B."/>
            <person name="Liu B."/>
            <person name="Min J."/>
            <person name="Huang Y."/>
            <person name="Wu H."/>
            <person name="Li Z."/>
            <person name="Zhang Y."/>
            <person name="Yin Y."/>
            <person name="Song W."/>
            <person name="Jiang J."/>
            <person name="Jackson S.A."/>
            <person name="Wing R.A."/>
            <person name="Wang J."/>
            <person name="Chen M."/>
        </authorList>
    </citation>
    <scope>NUCLEOTIDE SEQUENCE [LARGE SCALE GENOMIC DNA]</scope>
    <source>
        <strain evidence="1">cv. IRGC 101232</strain>
    </source>
</reference>
<dbReference type="EnsemblPlants" id="OB12G21780.1">
    <property type="protein sequence ID" value="OB12G21780.1"/>
    <property type="gene ID" value="OB12G21780"/>
</dbReference>
<dbReference type="Gramene" id="OB12G21780.1">
    <property type="protein sequence ID" value="OB12G21780.1"/>
    <property type="gene ID" value="OB12G21780"/>
</dbReference>
<name>J3NDX0_ORYBR</name>
<dbReference type="AlphaFoldDB" id="J3NDX0"/>